<evidence type="ECO:0000256" key="1">
    <source>
        <dbReference type="SAM" id="SignalP"/>
    </source>
</evidence>
<keyword evidence="1" id="KW-0732">Signal</keyword>
<gene>
    <name evidence="3" type="ORF">H5P28_15915</name>
</gene>
<dbReference type="RefSeq" id="WP_185676687.1">
    <property type="nucleotide sequence ID" value="NZ_JACHVB010000052.1"/>
</dbReference>
<keyword evidence="4" id="KW-1185">Reference proteome</keyword>
<protein>
    <recommendedName>
        <fullName evidence="2">Bacterial repeat domain-containing protein</fullName>
    </recommendedName>
</protein>
<dbReference type="InterPro" id="IPR044060">
    <property type="entry name" value="Bacterial_rp_domain"/>
</dbReference>
<dbReference type="AlphaFoldDB" id="A0A842HJE7"/>
<dbReference type="Proteomes" id="UP000546464">
    <property type="component" value="Unassembled WGS sequence"/>
</dbReference>
<evidence type="ECO:0000313" key="4">
    <source>
        <dbReference type="Proteomes" id="UP000546464"/>
    </source>
</evidence>
<name>A0A842HJE7_9BACT</name>
<organism evidence="3 4">
    <name type="scientific">Ruficoccus amylovorans</name>
    <dbReference type="NCBI Taxonomy" id="1804625"/>
    <lineage>
        <taxon>Bacteria</taxon>
        <taxon>Pseudomonadati</taxon>
        <taxon>Verrucomicrobiota</taxon>
        <taxon>Opitutia</taxon>
        <taxon>Puniceicoccales</taxon>
        <taxon>Cerasicoccaceae</taxon>
        <taxon>Ruficoccus</taxon>
    </lineage>
</organism>
<feature type="domain" description="Bacterial repeat" evidence="2">
    <location>
        <begin position="247"/>
        <end position="301"/>
    </location>
</feature>
<sequence>MQLRKLASVAIALMGVSAADSYALSEFFWQNSCWPGFEGEPDSEVAIFDRVQHGYTEWENPFLTPVPSDVNTPTPAADGGQSTNEDAVLAQIGTDAVRVTGHPGIYSNEGVLSFVVYDNPSYNPGQVIFQVNTVGRLPATEAVIYYREVENGELFGPVPYTHVGFLMGGDSNTGGGGQGIMAWEWDLSAYNVAEYYIAFEASGTSMSLWGATLDTWVGYSAELASALFVSTNTSFGNRGSVDHHLSGETYASLTYEDGDTVVLEAVAEPGWAFVRWVGNVPEADVTNPTLTMTVDGSITAEAIFAPMTYDAWASDIILPAFTGGNPVVNGARDADPNQNGLINVLEYAFGGLPEEWSSPEALPVAGVSEDGKHLTLTYRRQPVATDLEYTVLVSNDMTVWNHNTDGSGQIYTTSEISPTINEDGTQNVIVTDMTDLSTLPAGTVRQMRLQISLD</sequence>
<evidence type="ECO:0000313" key="3">
    <source>
        <dbReference type="EMBL" id="MBC2595754.1"/>
    </source>
</evidence>
<proteinExistence type="predicted"/>
<feature type="signal peptide" evidence="1">
    <location>
        <begin position="1"/>
        <end position="18"/>
    </location>
</feature>
<comment type="caution">
    <text evidence="3">The sequence shown here is derived from an EMBL/GenBank/DDBJ whole genome shotgun (WGS) entry which is preliminary data.</text>
</comment>
<accession>A0A842HJE7</accession>
<reference evidence="3 4" key="1">
    <citation type="submission" date="2020-07" db="EMBL/GenBank/DDBJ databases">
        <authorList>
            <person name="Feng X."/>
        </authorList>
    </citation>
    <scope>NUCLEOTIDE SEQUENCE [LARGE SCALE GENOMIC DNA]</scope>
    <source>
        <strain evidence="3 4">JCM31066</strain>
    </source>
</reference>
<dbReference type="Pfam" id="PF18998">
    <property type="entry name" value="Flg_new_2"/>
    <property type="match status" value="1"/>
</dbReference>
<dbReference type="EMBL" id="JACHVB010000052">
    <property type="protein sequence ID" value="MBC2595754.1"/>
    <property type="molecule type" value="Genomic_DNA"/>
</dbReference>
<feature type="chain" id="PRO_5032422005" description="Bacterial repeat domain-containing protein" evidence="1">
    <location>
        <begin position="19"/>
        <end position="454"/>
    </location>
</feature>
<evidence type="ECO:0000259" key="2">
    <source>
        <dbReference type="Pfam" id="PF18998"/>
    </source>
</evidence>